<dbReference type="SUPFAM" id="SSF51735">
    <property type="entry name" value="NAD(P)-binding Rossmann-fold domains"/>
    <property type="match status" value="1"/>
</dbReference>
<dbReference type="RefSeq" id="WP_406789320.1">
    <property type="nucleotide sequence ID" value="NZ_JBJIAA010000019.1"/>
</dbReference>
<accession>A0ABW8TJB6</accession>
<sequence length="255" mass="27779">MKDTALITGASSGIGYALAKVFAFHRYNLILVSRNAEKLNELASMLKAQYGISVEIIIEDLSKAGAANRIFEKVVNMKLTVDVLINNAGVGVVGFFHETELIRDIEMIQLNISTLTEMTKLFSREMVRRGKGKILNVGSTGAFAPGPFIAVYYATKAYVLSFSRAISKELKQYGVTVTALCPGAVKTNFCKTAGKRDMPGAMEASVVAEAAYRGLLKNKKIIIPGILNKILVRLPQGLVSTINFKNQRKLAVKKS</sequence>
<evidence type="ECO:0000256" key="1">
    <source>
        <dbReference type="ARBA" id="ARBA00006484"/>
    </source>
</evidence>
<dbReference type="PIRSF" id="PIRSF000126">
    <property type="entry name" value="11-beta-HSD1"/>
    <property type="match status" value="1"/>
</dbReference>
<keyword evidence="5" id="KW-1185">Reference proteome</keyword>
<dbReference type="EC" id="1.-.-.-" evidence="4"/>
<gene>
    <name evidence="4" type="ORF">ACJDT4_19805</name>
</gene>
<dbReference type="PANTHER" id="PTHR44196:SF2">
    <property type="entry name" value="SHORT-CHAIN DEHYDROGENASE-RELATED"/>
    <property type="match status" value="1"/>
</dbReference>
<dbReference type="PRINTS" id="PR00081">
    <property type="entry name" value="GDHRDH"/>
</dbReference>
<dbReference type="EMBL" id="JBJIAA010000019">
    <property type="protein sequence ID" value="MFL0252663.1"/>
    <property type="molecule type" value="Genomic_DNA"/>
</dbReference>
<evidence type="ECO:0000313" key="4">
    <source>
        <dbReference type="EMBL" id="MFL0252663.1"/>
    </source>
</evidence>
<dbReference type="Gene3D" id="3.40.50.720">
    <property type="entry name" value="NAD(P)-binding Rossmann-like Domain"/>
    <property type="match status" value="1"/>
</dbReference>
<organism evidence="4 5">
    <name type="scientific">Clostridium neuense</name>
    <dbReference type="NCBI Taxonomy" id="1728934"/>
    <lineage>
        <taxon>Bacteria</taxon>
        <taxon>Bacillati</taxon>
        <taxon>Bacillota</taxon>
        <taxon>Clostridia</taxon>
        <taxon>Eubacteriales</taxon>
        <taxon>Clostridiaceae</taxon>
        <taxon>Clostridium</taxon>
    </lineage>
</organism>
<dbReference type="InterPro" id="IPR036291">
    <property type="entry name" value="NAD(P)-bd_dom_sf"/>
</dbReference>
<proteinExistence type="inferred from homology"/>
<keyword evidence="2 4" id="KW-0560">Oxidoreductase</keyword>
<reference evidence="4 5" key="1">
    <citation type="submission" date="2024-11" db="EMBL/GenBank/DDBJ databases">
        <authorList>
            <person name="Heng Y.C."/>
            <person name="Lim A.C.H."/>
            <person name="Lee J.K.Y."/>
            <person name="Kittelmann S."/>
        </authorList>
    </citation>
    <scope>NUCLEOTIDE SEQUENCE [LARGE SCALE GENOMIC DNA]</scope>
    <source>
        <strain evidence="4 5">WILCCON 0114</strain>
    </source>
</reference>
<evidence type="ECO:0000256" key="3">
    <source>
        <dbReference type="RuleBase" id="RU000363"/>
    </source>
</evidence>
<comment type="similarity">
    <text evidence="1 3">Belongs to the short-chain dehydrogenases/reductases (SDR) family.</text>
</comment>
<evidence type="ECO:0000313" key="5">
    <source>
        <dbReference type="Proteomes" id="UP001623592"/>
    </source>
</evidence>
<protein>
    <submittedName>
        <fullName evidence="4">SDR family NAD(P)-dependent oxidoreductase</fullName>
        <ecNumber evidence="4">1.-.-.-</ecNumber>
    </submittedName>
</protein>
<dbReference type="InterPro" id="IPR002347">
    <property type="entry name" value="SDR_fam"/>
</dbReference>
<dbReference type="PRINTS" id="PR00080">
    <property type="entry name" value="SDRFAMILY"/>
</dbReference>
<dbReference type="GO" id="GO:0016491">
    <property type="term" value="F:oxidoreductase activity"/>
    <property type="evidence" value="ECO:0007669"/>
    <property type="project" value="UniProtKB-KW"/>
</dbReference>
<name>A0ABW8TJB6_9CLOT</name>
<dbReference type="PANTHER" id="PTHR44196">
    <property type="entry name" value="DEHYDROGENASE/REDUCTASE SDR FAMILY MEMBER 7B"/>
    <property type="match status" value="1"/>
</dbReference>
<dbReference type="Pfam" id="PF00106">
    <property type="entry name" value="adh_short"/>
    <property type="match status" value="1"/>
</dbReference>
<comment type="caution">
    <text evidence="4">The sequence shown here is derived from an EMBL/GenBank/DDBJ whole genome shotgun (WGS) entry which is preliminary data.</text>
</comment>
<evidence type="ECO:0000256" key="2">
    <source>
        <dbReference type="ARBA" id="ARBA00023002"/>
    </source>
</evidence>
<dbReference type="Proteomes" id="UP001623592">
    <property type="component" value="Unassembled WGS sequence"/>
</dbReference>